<gene>
    <name evidence="1" type="ORF">TSAR_007147</name>
</gene>
<sequence>MDDGLIDSITGIYFAILEVLSEHFNFTLKLVTNLNAKDTDGFLKFAQEQMLTESVDVLSTPFPFSKYTIGLEFGFIADFMKITEDSTYGDCIQMLRQRQARMCLLPKETAEEIASNANNSLFMKSSRYVFAEVMRGYFYPKASPYVGKFDKIMQRIRESAMQHTWKDYRKYYRREMSRDKTGQDLKESISEIKLLYLIIIGH</sequence>
<reference evidence="1 2" key="1">
    <citation type="journal article" date="2017" name="Curr. Biol.">
        <title>The Evolution of Venom by Co-option of Single-Copy Genes.</title>
        <authorList>
            <person name="Martinson E.O."/>
            <person name="Mrinalini"/>
            <person name="Kelkar Y.D."/>
            <person name="Chang C.H."/>
            <person name="Werren J.H."/>
        </authorList>
    </citation>
    <scope>NUCLEOTIDE SEQUENCE [LARGE SCALE GENOMIC DNA]</scope>
    <source>
        <strain evidence="1 2">Alberta</strain>
        <tissue evidence="1">Whole body</tissue>
    </source>
</reference>
<dbReference type="EMBL" id="NNAY01005033">
    <property type="protein sequence ID" value="OXU17085.1"/>
    <property type="molecule type" value="Genomic_DNA"/>
</dbReference>
<accession>A0A232EFE9</accession>
<dbReference type="AlphaFoldDB" id="A0A232EFE9"/>
<name>A0A232EFE9_9HYME</name>
<protein>
    <submittedName>
        <fullName evidence="1">Uncharacterized protein</fullName>
    </submittedName>
</protein>
<evidence type="ECO:0000313" key="2">
    <source>
        <dbReference type="Proteomes" id="UP000215335"/>
    </source>
</evidence>
<evidence type="ECO:0000313" key="1">
    <source>
        <dbReference type="EMBL" id="OXU17085.1"/>
    </source>
</evidence>
<keyword evidence="2" id="KW-1185">Reference proteome</keyword>
<organism evidence="1 2">
    <name type="scientific">Trichomalopsis sarcophagae</name>
    <dbReference type="NCBI Taxonomy" id="543379"/>
    <lineage>
        <taxon>Eukaryota</taxon>
        <taxon>Metazoa</taxon>
        <taxon>Ecdysozoa</taxon>
        <taxon>Arthropoda</taxon>
        <taxon>Hexapoda</taxon>
        <taxon>Insecta</taxon>
        <taxon>Pterygota</taxon>
        <taxon>Neoptera</taxon>
        <taxon>Endopterygota</taxon>
        <taxon>Hymenoptera</taxon>
        <taxon>Apocrita</taxon>
        <taxon>Proctotrupomorpha</taxon>
        <taxon>Chalcidoidea</taxon>
        <taxon>Pteromalidae</taxon>
        <taxon>Pteromalinae</taxon>
        <taxon>Trichomalopsis</taxon>
    </lineage>
</organism>
<feature type="non-terminal residue" evidence="1">
    <location>
        <position position="202"/>
    </location>
</feature>
<dbReference type="Proteomes" id="UP000215335">
    <property type="component" value="Unassembled WGS sequence"/>
</dbReference>
<proteinExistence type="predicted"/>
<comment type="caution">
    <text evidence="1">The sequence shown here is derived from an EMBL/GenBank/DDBJ whole genome shotgun (WGS) entry which is preliminary data.</text>
</comment>